<dbReference type="InterPro" id="IPR036038">
    <property type="entry name" value="Aminotransferase-like"/>
</dbReference>
<dbReference type="GO" id="GO:0008696">
    <property type="term" value="F:4-amino-4-deoxychorismate lyase activity"/>
    <property type="evidence" value="ECO:0007669"/>
    <property type="project" value="UniProtKB-EC"/>
</dbReference>
<dbReference type="InterPro" id="IPR001544">
    <property type="entry name" value="Aminotrans_IV"/>
</dbReference>
<dbReference type="FunFam" id="3.20.10.10:FF:000002">
    <property type="entry name" value="D-alanine aminotransferase"/>
    <property type="match status" value="1"/>
</dbReference>
<dbReference type="InterPro" id="IPR050571">
    <property type="entry name" value="Class-IV_PLP-Dep_Aminotrnsfr"/>
</dbReference>
<keyword evidence="4" id="KW-0456">Lyase</keyword>
<dbReference type="EC" id="4.1.3.38" evidence="4"/>
<accession>A0A0J1FX09</accession>
<sequence length="270" mass="30260">MIPTNVISSQDRLFLFGYGLFETLLITESGPLFSDLHWNRMQEGASFLNLKFLDQSEWTKSIQEFIRHNPASFPFALRITLSGGSPGTDLPAQLFFNVRPLPYRPEQYLRGIKLHLLSAPRNEHSPLAAIKSTNYLENLLAKETALRFGADEGIWLNTKGYLTEGTMSNLFFIKKNKLFTPSLASGCLPGTRRHIIIKLAEILNIPTEEGLFTVEELLASDEIFVTNALMGLMPVCCVDDVSFTVSPPVAANSLLRRLELAYNKKMSGYP</sequence>
<keyword evidence="3" id="KW-0663">Pyridoxal phosphate</keyword>
<evidence type="ECO:0000256" key="2">
    <source>
        <dbReference type="ARBA" id="ARBA00009320"/>
    </source>
</evidence>
<dbReference type="Gene3D" id="3.20.10.10">
    <property type="entry name" value="D-amino Acid Aminotransferase, subunit A, domain 2"/>
    <property type="match status" value="1"/>
</dbReference>
<dbReference type="GO" id="GO:0046394">
    <property type="term" value="P:carboxylic acid biosynthetic process"/>
    <property type="evidence" value="ECO:0007669"/>
    <property type="project" value="UniProtKB-ARBA"/>
</dbReference>
<gene>
    <name evidence="4" type="primary">pabC</name>
    <name evidence="4" type="ORF">DEAC_c03320</name>
</gene>
<evidence type="ECO:0000313" key="4">
    <source>
        <dbReference type="EMBL" id="KLU67924.1"/>
    </source>
</evidence>
<comment type="similarity">
    <text evidence="2">Belongs to the class-IV pyridoxal-phosphate-dependent aminotransferase family.</text>
</comment>
<dbReference type="PANTHER" id="PTHR42743">
    <property type="entry name" value="AMINO-ACID AMINOTRANSFERASE"/>
    <property type="match status" value="1"/>
</dbReference>
<dbReference type="Gene3D" id="3.30.470.10">
    <property type="match status" value="1"/>
</dbReference>
<dbReference type="RefSeq" id="WP_047808254.1">
    <property type="nucleotide sequence ID" value="NZ_LDZY01000001.1"/>
</dbReference>
<reference evidence="4 5" key="1">
    <citation type="submission" date="2015-06" db="EMBL/GenBank/DDBJ databases">
        <title>Draft genome of the moderately acidophilic sulfate reducer Candidatus Desulfosporosinus acididurans strain M1.</title>
        <authorList>
            <person name="Poehlein A."/>
            <person name="Petzsch P."/>
            <person name="Johnson B.D."/>
            <person name="Schloemann M."/>
            <person name="Daniel R."/>
            <person name="Muehling M."/>
        </authorList>
    </citation>
    <scope>NUCLEOTIDE SEQUENCE [LARGE SCALE GENOMIC DNA]</scope>
    <source>
        <strain evidence="4 5">M1</strain>
    </source>
</reference>
<dbReference type="EMBL" id="LDZY01000001">
    <property type="protein sequence ID" value="KLU67924.1"/>
    <property type="molecule type" value="Genomic_DNA"/>
</dbReference>
<keyword evidence="5" id="KW-1185">Reference proteome</keyword>
<dbReference type="InterPro" id="IPR043132">
    <property type="entry name" value="BCAT-like_C"/>
</dbReference>
<name>A0A0J1FX09_9FIRM</name>
<dbReference type="SUPFAM" id="SSF56752">
    <property type="entry name" value="D-aminoacid aminotransferase-like PLP-dependent enzymes"/>
    <property type="match status" value="1"/>
</dbReference>
<dbReference type="Pfam" id="PF01063">
    <property type="entry name" value="Aminotran_4"/>
    <property type="match status" value="1"/>
</dbReference>
<proteinExistence type="inferred from homology"/>
<comment type="caution">
    <text evidence="4">The sequence shown here is derived from an EMBL/GenBank/DDBJ whole genome shotgun (WGS) entry which is preliminary data.</text>
</comment>
<dbReference type="InterPro" id="IPR043131">
    <property type="entry name" value="BCAT-like_N"/>
</dbReference>
<evidence type="ECO:0000313" key="5">
    <source>
        <dbReference type="Proteomes" id="UP000036356"/>
    </source>
</evidence>
<organism evidence="4 5">
    <name type="scientific">Desulfosporosinus acididurans</name>
    <dbReference type="NCBI Taxonomy" id="476652"/>
    <lineage>
        <taxon>Bacteria</taxon>
        <taxon>Bacillati</taxon>
        <taxon>Bacillota</taxon>
        <taxon>Clostridia</taxon>
        <taxon>Eubacteriales</taxon>
        <taxon>Desulfitobacteriaceae</taxon>
        <taxon>Desulfosporosinus</taxon>
    </lineage>
</organism>
<dbReference type="GO" id="GO:0008652">
    <property type="term" value="P:amino acid biosynthetic process"/>
    <property type="evidence" value="ECO:0007669"/>
    <property type="project" value="UniProtKB-ARBA"/>
</dbReference>
<evidence type="ECO:0000256" key="1">
    <source>
        <dbReference type="ARBA" id="ARBA00001933"/>
    </source>
</evidence>
<evidence type="ECO:0000256" key="3">
    <source>
        <dbReference type="ARBA" id="ARBA00022898"/>
    </source>
</evidence>
<dbReference type="AlphaFoldDB" id="A0A0J1FX09"/>
<dbReference type="PATRIC" id="fig|476652.3.peg.333"/>
<protein>
    <submittedName>
        <fullName evidence="4">Aminodeoxychorismate lyase</fullName>
        <ecNumber evidence="4">4.1.3.38</ecNumber>
    </submittedName>
</protein>
<comment type="cofactor">
    <cofactor evidence="1">
        <name>pyridoxal 5'-phosphate</name>
        <dbReference type="ChEBI" id="CHEBI:597326"/>
    </cofactor>
</comment>
<dbReference type="STRING" id="476652.DEAC_c03320"/>
<dbReference type="PANTHER" id="PTHR42743:SF11">
    <property type="entry name" value="AMINODEOXYCHORISMATE LYASE"/>
    <property type="match status" value="1"/>
</dbReference>
<dbReference type="Proteomes" id="UP000036356">
    <property type="component" value="Unassembled WGS sequence"/>
</dbReference>